<dbReference type="NCBIfam" id="TIGR00872">
    <property type="entry name" value="gnd_rel"/>
    <property type="match status" value="1"/>
</dbReference>
<dbReference type="Gene3D" id="3.40.50.720">
    <property type="entry name" value="NAD(P)-binding Rossmann-like Domain"/>
    <property type="match status" value="1"/>
</dbReference>
<dbReference type="Proteomes" id="UP000253345">
    <property type="component" value="Unassembled WGS sequence"/>
</dbReference>
<dbReference type="PANTHER" id="PTHR11811">
    <property type="entry name" value="6-PHOSPHOGLUCONATE DEHYDROGENASE"/>
    <property type="match status" value="1"/>
</dbReference>
<dbReference type="InterPro" id="IPR036291">
    <property type="entry name" value="NAD(P)-bd_dom_sf"/>
</dbReference>
<dbReference type="AlphaFoldDB" id="A0A368YHI9"/>
<dbReference type="GO" id="GO:0006098">
    <property type="term" value="P:pentose-phosphate shunt"/>
    <property type="evidence" value="ECO:0007669"/>
    <property type="project" value="UniProtKB-UniPathway"/>
</dbReference>
<comment type="pathway">
    <text evidence="1">Carbohydrate degradation; pentose phosphate pathway.</text>
</comment>
<proteinExistence type="inferred from homology"/>
<dbReference type="SUPFAM" id="SSF51735">
    <property type="entry name" value="NAD(P)-binding Rossmann-fold domains"/>
    <property type="match status" value="1"/>
</dbReference>
<accession>A0A368YHI9</accession>
<evidence type="ECO:0000256" key="3">
    <source>
        <dbReference type="ARBA" id="ARBA00023002"/>
    </source>
</evidence>
<sequence length="329" mass="34570">MELGFIGLGRMGGNMVRRLSKAGHQCHVHSANQTTREALAKEVGTVSYADIGSLVAALAAPRVVWLMVPAGEVTEQVLTELGQLCTSGDVIIDGGNSHFKESVARAQMLAAKGILMVDCGTSGGVFGLARGYSLMLGGANEAIGRIVPILDTLAPGIDAAARTPARDGGPQAPGEAGWLHCGKPGSGHYVKMIHNGIEYGMMQAMAEGFALFASAGHAVVEEDYRYDLDLAAIAEVWRRGSVVSSWLLDLGADALASNPTLDQYSTEVADSGEGRWTIEAAIDQRTSAQVLAAALFARFSSREKNELGNRFLSALRNKFGGHPSLSSKG</sequence>
<keyword evidence="4" id="KW-0311">Gluconate utilization</keyword>
<comment type="similarity">
    <text evidence="2">Belongs to the 6-phosphogluconate dehydrogenase family.</text>
</comment>
<evidence type="ECO:0000256" key="1">
    <source>
        <dbReference type="ARBA" id="ARBA00004959"/>
    </source>
</evidence>
<dbReference type="GO" id="GO:0050661">
    <property type="term" value="F:NADP binding"/>
    <property type="evidence" value="ECO:0007669"/>
    <property type="project" value="InterPro"/>
</dbReference>
<dbReference type="PROSITE" id="PS00895">
    <property type="entry name" value="3_HYDROXYISOBUT_DH"/>
    <property type="match status" value="1"/>
</dbReference>
<dbReference type="InterPro" id="IPR004849">
    <property type="entry name" value="6DGDH_YqeC"/>
</dbReference>
<dbReference type="RefSeq" id="WP_028720615.1">
    <property type="nucleotide sequence ID" value="NZ_QPJL01000031.1"/>
</dbReference>
<gene>
    <name evidence="6" type="ORF">DFP89_1311</name>
</gene>
<dbReference type="SUPFAM" id="SSF48179">
    <property type="entry name" value="6-phosphogluconate dehydrogenase C-terminal domain-like"/>
    <property type="match status" value="1"/>
</dbReference>
<dbReference type="InterPro" id="IPR006114">
    <property type="entry name" value="6PGDH_C"/>
</dbReference>
<comment type="caution">
    <text evidence="6">The sequence shown here is derived from an EMBL/GenBank/DDBJ whole genome shotgun (WGS) entry which is preliminary data.</text>
</comment>
<evidence type="ECO:0000256" key="4">
    <source>
        <dbReference type="ARBA" id="ARBA00023064"/>
    </source>
</evidence>
<dbReference type="InterPro" id="IPR008927">
    <property type="entry name" value="6-PGluconate_DH-like_C_sf"/>
</dbReference>
<dbReference type="UniPathway" id="UPA00115"/>
<dbReference type="Pfam" id="PF00393">
    <property type="entry name" value="6PGD"/>
    <property type="match status" value="1"/>
</dbReference>
<name>A0A368YHI9_9RHOB</name>
<evidence type="ECO:0000259" key="5">
    <source>
        <dbReference type="SMART" id="SM01350"/>
    </source>
</evidence>
<keyword evidence="3" id="KW-0560">Oxidoreductase</keyword>
<dbReference type="EMBL" id="QPJL01000031">
    <property type="protein sequence ID" value="RCW78786.1"/>
    <property type="molecule type" value="Genomic_DNA"/>
</dbReference>
<dbReference type="SMART" id="SM01350">
    <property type="entry name" value="6PGD"/>
    <property type="match status" value="1"/>
</dbReference>
<dbReference type="Pfam" id="PF03446">
    <property type="entry name" value="NAD_binding_2"/>
    <property type="match status" value="1"/>
</dbReference>
<protein>
    <submittedName>
        <fullName evidence="6">6-phosphogluconate dehydrogenase</fullName>
    </submittedName>
</protein>
<reference evidence="6 7" key="1">
    <citation type="submission" date="2018-07" db="EMBL/GenBank/DDBJ databases">
        <title>Genomic Encyclopedia of Type Strains, Phase III (KMG-III): the genomes of soil and plant-associated and newly described type strains.</title>
        <authorList>
            <person name="Whitman W."/>
        </authorList>
    </citation>
    <scope>NUCLEOTIDE SEQUENCE [LARGE SCALE GENOMIC DNA]</scope>
    <source>
        <strain evidence="6 7">CECT 8525</strain>
    </source>
</reference>
<dbReference type="PRINTS" id="PR00076">
    <property type="entry name" value="6PGDHDRGNASE"/>
</dbReference>
<evidence type="ECO:0000256" key="2">
    <source>
        <dbReference type="ARBA" id="ARBA00008419"/>
    </source>
</evidence>
<dbReference type="InterPro" id="IPR013328">
    <property type="entry name" value="6PGD_dom2"/>
</dbReference>
<dbReference type="GO" id="GO:0016054">
    <property type="term" value="P:organic acid catabolic process"/>
    <property type="evidence" value="ECO:0007669"/>
    <property type="project" value="UniProtKB-ARBA"/>
</dbReference>
<dbReference type="InterPro" id="IPR006115">
    <property type="entry name" value="6PGDH_NADP-bd"/>
</dbReference>
<feature type="domain" description="6-phosphogluconate dehydrogenase C-terminal" evidence="5">
    <location>
        <begin position="187"/>
        <end position="329"/>
    </location>
</feature>
<dbReference type="GO" id="GO:0019521">
    <property type="term" value="P:D-gluconate metabolic process"/>
    <property type="evidence" value="ECO:0007669"/>
    <property type="project" value="UniProtKB-KW"/>
</dbReference>
<dbReference type="OrthoDB" id="9804542at2"/>
<dbReference type="InterPro" id="IPR002204">
    <property type="entry name" value="3-OH-isobutyrate_DH-rel_CS"/>
</dbReference>
<organism evidence="6 7">
    <name type="scientific">Paracoccus lutimaris</name>
    <dbReference type="NCBI Taxonomy" id="1490030"/>
    <lineage>
        <taxon>Bacteria</taxon>
        <taxon>Pseudomonadati</taxon>
        <taxon>Pseudomonadota</taxon>
        <taxon>Alphaproteobacteria</taxon>
        <taxon>Rhodobacterales</taxon>
        <taxon>Paracoccaceae</taxon>
        <taxon>Paracoccus</taxon>
    </lineage>
</organism>
<dbReference type="NCBIfam" id="NF007161">
    <property type="entry name" value="PRK09599.1"/>
    <property type="match status" value="1"/>
</dbReference>
<dbReference type="GO" id="GO:0004616">
    <property type="term" value="F:phosphogluconate dehydrogenase (decarboxylating) activity"/>
    <property type="evidence" value="ECO:0007669"/>
    <property type="project" value="InterPro"/>
</dbReference>
<dbReference type="InterPro" id="IPR006183">
    <property type="entry name" value="Pgluconate_DH"/>
</dbReference>
<evidence type="ECO:0000313" key="6">
    <source>
        <dbReference type="EMBL" id="RCW78786.1"/>
    </source>
</evidence>
<evidence type="ECO:0000313" key="7">
    <source>
        <dbReference type="Proteomes" id="UP000253345"/>
    </source>
</evidence>
<dbReference type="Gene3D" id="1.10.1040.10">
    <property type="entry name" value="N-(1-d-carboxylethyl)-l-norvaline Dehydrogenase, domain 2"/>
    <property type="match status" value="1"/>
</dbReference>
<keyword evidence="7" id="KW-1185">Reference proteome</keyword>